<dbReference type="InterPro" id="IPR006944">
    <property type="entry name" value="Phage/GTA_portal"/>
</dbReference>
<dbReference type="EMBL" id="OD012816">
    <property type="protein sequence ID" value="CAD7417152.1"/>
    <property type="molecule type" value="Genomic_DNA"/>
</dbReference>
<accession>A0A7R9HDJ9</accession>
<dbReference type="NCBIfam" id="TIGR01537">
    <property type="entry name" value="portal_HK97"/>
    <property type="match status" value="1"/>
</dbReference>
<organism evidence="1">
    <name type="scientific">Timema poppense</name>
    <name type="common">Walking stick</name>
    <dbReference type="NCBI Taxonomy" id="170557"/>
    <lineage>
        <taxon>Eukaryota</taxon>
        <taxon>Metazoa</taxon>
        <taxon>Ecdysozoa</taxon>
        <taxon>Arthropoda</taxon>
        <taxon>Hexapoda</taxon>
        <taxon>Insecta</taxon>
        <taxon>Pterygota</taxon>
        <taxon>Neoptera</taxon>
        <taxon>Polyneoptera</taxon>
        <taxon>Phasmatodea</taxon>
        <taxon>Timematodea</taxon>
        <taxon>Timematoidea</taxon>
        <taxon>Timematidae</taxon>
        <taxon>Timema</taxon>
    </lineage>
</organism>
<evidence type="ECO:0000313" key="1">
    <source>
        <dbReference type="EMBL" id="CAD7417152.1"/>
    </source>
</evidence>
<protein>
    <recommendedName>
        <fullName evidence="2">Phage portal protein</fullName>
    </recommendedName>
</protein>
<sequence length="283" mass="31782">MVESQNNRKPPTELYLLRPDRVEIVPGRNNVPYIYRYTINNNGYDFKVDKLTGRSAVLHLKTFNPLNDWYGLSPIEAAAYSIDQHNQAGAWNQAMLQNGARPSGAIVVKSAKDGSGGSLSQEQYQRLKEQINDHYSGSVNAGRPILLEGGLEWKEMSLSPRDMDFIESKHSSARDIALAFGVPPQLLGIPGDNTYSNLVEARLSLWEQTVLPTLENIICHLNSWLTPKFGEDLCLSYDKDAIEILMEKRQKLWKYVENASFMTLNEKREAFGLPPLPGGDELG</sequence>
<dbReference type="AlphaFoldDB" id="A0A7R9HDJ9"/>
<dbReference type="InterPro" id="IPR006427">
    <property type="entry name" value="Portal_HK97"/>
</dbReference>
<gene>
    <name evidence="1" type="ORF">TPSB3V08_LOCUS11562</name>
</gene>
<proteinExistence type="predicted"/>
<dbReference type="Pfam" id="PF04860">
    <property type="entry name" value="Phage_portal"/>
    <property type="match status" value="1"/>
</dbReference>
<name>A0A7R9HDJ9_TIMPO</name>
<evidence type="ECO:0008006" key="2">
    <source>
        <dbReference type="Google" id="ProtNLM"/>
    </source>
</evidence>
<reference evidence="1" key="1">
    <citation type="submission" date="2020-11" db="EMBL/GenBank/DDBJ databases">
        <authorList>
            <person name="Tran Van P."/>
        </authorList>
    </citation>
    <scope>NUCLEOTIDE SEQUENCE</scope>
</reference>